<dbReference type="AlphaFoldDB" id="A0A0C1QJD5"/>
<keyword evidence="1" id="KW-0812">Transmembrane</keyword>
<organism evidence="2 3">
    <name type="scientific">Candidatus Jidaibacter acanthamoebae</name>
    <dbReference type="NCBI Taxonomy" id="86105"/>
    <lineage>
        <taxon>Bacteria</taxon>
        <taxon>Pseudomonadati</taxon>
        <taxon>Pseudomonadota</taxon>
        <taxon>Alphaproteobacteria</taxon>
        <taxon>Rickettsiales</taxon>
        <taxon>Candidatus Midichloriaceae</taxon>
        <taxon>Candidatus Jidaibacter</taxon>
    </lineage>
</organism>
<feature type="transmembrane region" description="Helical" evidence="1">
    <location>
        <begin position="206"/>
        <end position="228"/>
    </location>
</feature>
<dbReference type="SUPFAM" id="SSF56837">
    <property type="entry name" value="Colicin"/>
    <property type="match status" value="1"/>
</dbReference>
<dbReference type="OrthoDB" id="9825649at2"/>
<dbReference type="Proteomes" id="UP000031258">
    <property type="component" value="Unassembled WGS sequence"/>
</dbReference>
<sequence length="266" mass="28711">MPKKIQQNQILSKLKLNIDSELKQFAKEYKRESDKGERDKHYNPDDALDELKIYHKKKIIKHFDESTKKMLCGSTLSSMLKKFGKRGRKDILEAVKEIQDEELEKSVKKAVDKISKFEKEVDKAIEGIAKEVESYKTEKDSKSFFEKYRTVILKAGAVAIAAGAAFFVAAAMVGIAASAGIVLPGLGLLAGASVIAGGLGMMGGGVSLITGVAASVAGLSAVAVQSVMTPNEFKDIASEKAEILKSFANVAIEKVKELGAEKGQGR</sequence>
<evidence type="ECO:0000313" key="3">
    <source>
        <dbReference type="Proteomes" id="UP000031258"/>
    </source>
</evidence>
<keyword evidence="1" id="KW-0472">Membrane</keyword>
<feature type="transmembrane region" description="Helical" evidence="1">
    <location>
        <begin position="181"/>
        <end position="199"/>
    </location>
</feature>
<keyword evidence="3" id="KW-1185">Reference proteome</keyword>
<reference evidence="2 3" key="1">
    <citation type="submission" date="2014-11" db="EMBL/GenBank/DDBJ databases">
        <title>A Rickettsiales Symbiont of Amoebae With Ancient Features.</title>
        <authorList>
            <person name="Schulz F."/>
            <person name="Martijn J."/>
            <person name="Wascher F."/>
            <person name="Kostanjsek R."/>
            <person name="Ettema T.J."/>
            <person name="Horn M."/>
        </authorList>
    </citation>
    <scope>NUCLEOTIDE SEQUENCE [LARGE SCALE GENOMIC DNA]</scope>
    <source>
        <strain evidence="2 3">UWC36</strain>
    </source>
</reference>
<feature type="transmembrane region" description="Helical" evidence="1">
    <location>
        <begin position="151"/>
        <end position="175"/>
    </location>
</feature>
<gene>
    <name evidence="2" type="ORF">NF27_DP01780</name>
</gene>
<dbReference type="EMBL" id="JSWE01000092">
    <property type="protein sequence ID" value="KIE05634.1"/>
    <property type="molecule type" value="Genomic_DNA"/>
</dbReference>
<dbReference type="RefSeq" id="WP_039455914.1">
    <property type="nucleotide sequence ID" value="NZ_JSWE01000092.1"/>
</dbReference>
<protein>
    <submittedName>
        <fullName evidence="2">Uncharacterized protein</fullName>
    </submittedName>
</protein>
<accession>A0A0C1QJD5</accession>
<evidence type="ECO:0000313" key="2">
    <source>
        <dbReference type="EMBL" id="KIE05634.1"/>
    </source>
</evidence>
<keyword evidence="1" id="KW-1133">Transmembrane helix</keyword>
<proteinExistence type="predicted"/>
<comment type="caution">
    <text evidence="2">The sequence shown here is derived from an EMBL/GenBank/DDBJ whole genome shotgun (WGS) entry which is preliminary data.</text>
</comment>
<evidence type="ECO:0000256" key="1">
    <source>
        <dbReference type="SAM" id="Phobius"/>
    </source>
</evidence>
<name>A0A0C1QJD5_9RICK</name>